<name>A0ABY6U456_BIOOC</name>
<comment type="caution">
    <text evidence="2">The sequence shown here is derived from an EMBL/GenBank/DDBJ whole genome shotgun (WGS) entry which is preliminary data.</text>
</comment>
<accession>A0ABY6U456</accession>
<gene>
    <name evidence="2" type="ORF">CLO192961_LOCUS154615</name>
</gene>
<keyword evidence="1" id="KW-0175">Coiled coil</keyword>
<sequence length="136" mass="15871">MDGTTQRSNLGGSSGPYQEINIDDLVARHGNLVTEFSKKIGMMEESMYTYDAMRTSGTPAPMEQREHRYQELRDETRAEQTEERELEADSIRLKTLADRIDQQITDIERRLQEIQRRIQELHPEVEVFNFHDAEGN</sequence>
<organism evidence="2 3">
    <name type="scientific">Bionectria ochroleuca</name>
    <name type="common">Gliocladium roseum</name>
    <dbReference type="NCBI Taxonomy" id="29856"/>
    <lineage>
        <taxon>Eukaryota</taxon>
        <taxon>Fungi</taxon>
        <taxon>Dikarya</taxon>
        <taxon>Ascomycota</taxon>
        <taxon>Pezizomycotina</taxon>
        <taxon>Sordariomycetes</taxon>
        <taxon>Hypocreomycetidae</taxon>
        <taxon>Hypocreales</taxon>
        <taxon>Bionectriaceae</taxon>
        <taxon>Clonostachys</taxon>
    </lineage>
</organism>
<protein>
    <submittedName>
        <fullName evidence="2">Uncharacterized protein</fullName>
    </submittedName>
</protein>
<evidence type="ECO:0000313" key="2">
    <source>
        <dbReference type="EMBL" id="VUC24883.1"/>
    </source>
</evidence>
<evidence type="ECO:0000256" key="1">
    <source>
        <dbReference type="SAM" id="Coils"/>
    </source>
</evidence>
<evidence type="ECO:0000313" key="3">
    <source>
        <dbReference type="Proteomes" id="UP000766486"/>
    </source>
</evidence>
<proteinExistence type="predicted"/>
<dbReference type="Proteomes" id="UP000766486">
    <property type="component" value="Unassembled WGS sequence"/>
</dbReference>
<feature type="coiled-coil region" evidence="1">
    <location>
        <begin position="62"/>
        <end position="117"/>
    </location>
</feature>
<keyword evidence="3" id="KW-1185">Reference proteome</keyword>
<reference evidence="2 3" key="1">
    <citation type="submission" date="2019-06" db="EMBL/GenBank/DDBJ databases">
        <authorList>
            <person name="Broberg M."/>
        </authorList>
    </citation>
    <scope>NUCLEOTIDE SEQUENCE [LARGE SCALE GENOMIC DNA]</scope>
</reference>
<dbReference type="EMBL" id="CABFNS010000729">
    <property type="protein sequence ID" value="VUC24883.1"/>
    <property type="molecule type" value="Genomic_DNA"/>
</dbReference>